<proteinExistence type="predicted"/>
<feature type="non-terminal residue" evidence="2">
    <location>
        <position position="192"/>
    </location>
</feature>
<sequence length="192" mass="21344">FPGYYTEAVANLLEGDWATANTRGGRCRTYDAARTMLQHLCEGDRATANTRGRRRAHDGEPRTPARLRPHCDTCSMATPRARHRNTPVRGRRCELREGRDARNTCASGYIGGTNIFCKGSVDTTILGVDTMVQNKGRNVKKSPSLVDTSLEQVDTRDRSTLDVIRSTLDAFPRRPDLMSGTTGRHENISGRH</sequence>
<dbReference type="EMBL" id="NMUH01009424">
    <property type="protein sequence ID" value="MQM20047.1"/>
    <property type="molecule type" value="Genomic_DNA"/>
</dbReference>
<gene>
    <name evidence="2" type="ORF">Taro_053061</name>
</gene>
<protein>
    <submittedName>
        <fullName evidence="2">Uncharacterized protein</fullName>
    </submittedName>
</protein>
<accession>A0A843XM14</accession>
<evidence type="ECO:0000256" key="1">
    <source>
        <dbReference type="SAM" id="MobiDB-lite"/>
    </source>
</evidence>
<dbReference type="AlphaFoldDB" id="A0A843XM14"/>
<dbReference type="Proteomes" id="UP000652761">
    <property type="component" value="Unassembled WGS sequence"/>
</dbReference>
<evidence type="ECO:0000313" key="3">
    <source>
        <dbReference type="Proteomes" id="UP000652761"/>
    </source>
</evidence>
<reference evidence="2" key="1">
    <citation type="submission" date="2017-07" db="EMBL/GenBank/DDBJ databases">
        <title>Taro Niue Genome Assembly and Annotation.</title>
        <authorList>
            <person name="Atibalentja N."/>
            <person name="Keating K."/>
            <person name="Fields C.J."/>
        </authorList>
    </citation>
    <scope>NUCLEOTIDE SEQUENCE</scope>
    <source>
        <strain evidence="2">Niue_2</strain>
        <tissue evidence="2">Leaf</tissue>
    </source>
</reference>
<keyword evidence="3" id="KW-1185">Reference proteome</keyword>
<feature type="region of interest" description="Disordered" evidence="1">
    <location>
        <begin position="44"/>
        <end position="66"/>
    </location>
</feature>
<organism evidence="2 3">
    <name type="scientific">Colocasia esculenta</name>
    <name type="common">Wild taro</name>
    <name type="synonym">Arum esculentum</name>
    <dbReference type="NCBI Taxonomy" id="4460"/>
    <lineage>
        <taxon>Eukaryota</taxon>
        <taxon>Viridiplantae</taxon>
        <taxon>Streptophyta</taxon>
        <taxon>Embryophyta</taxon>
        <taxon>Tracheophyta</taxon>
        <taxon>Spermatophyta</taxon>
        <taxon>Magnoliopsida</taxon>
        <taxon>Liliopsida</taxon>
        <taxon>Araceae</taxon>
        <taxon>Aroideae</taxon>
        <taxon>Colocasieae</taxon>
        <taxon>Colocasia</taxon>
    </lineage>
</organism>
<comment type="caution">
    <text evidence="2">The sequence shown here is derived from an EMBL/GenBank/DDBJ whole genome shotgun (WGS) entry which is preliminary data.</text>
</comment>
<evidence type="ECO:0000313" key="2">
    <source>
        <dbReference type="EMBL" id="MQM20047.1"/>
    </source>
</evidence>
<name>A0A843XM14_COLES</name>